<gene>
    <name evidence="1" type="ORF">STRAU_2447</name>
</gene>
<comment type="caution">
    <text evidence="1">The sequence shown here is derived from an EMBL/GenBank/DDBJ whole genome shotgun (WGS) entry which is preliminary data.</text>
</comment>
<organism evidence="1 2">
    <name type="scientific">Streptomyces aurantiacus JA 4570</name>
    <dbReference type="NCBI Taxonomy" id="1286094"/>
    <lineage>
        <taxon>Bacteria</taxon>
        <taxon>Bacillati</taxon>
        <taxon>Actinomycetota</taxon>
        <taxon>Actinomycetes</taxon>
        <taxon>Kitasatosporales</taxon>
        <taxon>Streptomycetaceae</taxon>
        <taxon>Streptomyces</taxon>
        <taxon>Streptomyces aurantiacus group</taxon>
    </lineage>
</organism>
<evidence type="ECO:0000313" key="1">
    <source>
        <dbReference type="EMBL" id="EPH44484.1"/>
    </source>
</evidence>
<protein>
    <submittedName>
        <fullName evidence="1">Uncharacterized protein</fullName>
    </submittedName>
</protein>
<sequence>MSFGGRSLTYVSLFGRGRLGAGGVPCPWGFAPLPLLWPFGPRPQSGLVLKRRTGCLRARTGCCRPGQDLRPVRFGTLVPPLGGWVGQTWRSWT</sequence>
<dbReference type="AlphaFoldDB" id="S3ZNW2"/>
<name>S3ZNW2_9ACTN</name>
<dbReference type="PATRIC" id="fig|1286094.4.peg.2418"/>
<dbReference type="EMBL" id="AOPZ01000093">
    <property type="protein sequence ID" value="EPH44484.1"/>
    <property type="molecule type" value="Genomic_DNA"/>
</dbReference>
<reference evidence="1 2" key="1">
    <citation type="submission" date="2013-02" db="EMBL/GenBank/DDBJ databases">
        <title>Draft Genome Sequence of Streptomyces aurantiacus, Which Produces Setomimycin.</title>
        <authorList>
            <person name="Gruening B.A."/>
            <person name="Praeg A."/>
            <person name="Erxleben A."/>
            <person name="Guenther S."/>
            <person name="Mueller M."/>
        </authorList>
    </citation>
    <scope>NUCLEOTIDE SEQUENCE [LARGE SCALE GENOMIC DNA]</scope>
    <source>
        <strain evidence="1 2">JA 4570</strain>
    </source>
</reference>
<dbReference type="Proteomes" id="UP000014629">
    <property type="component" value="Unassembled WGS sequence"/>
</dbReference>
<keyword evidence="2" id="KW-1185">Reference proteome</keyword>
<proteinExistence type="predicted"/>
<evidence type="ECO:0000313" key="2">
    <source>
        <dbReference type="Proteomes" id="UP000014629"/>
    </source>
</evidence>
<accession>S3ZNW2</accession>